<evidence type="ECO:0000256" key="5">
    <source>
        <dbReference type="ARBA" id="ARBA00022989"/>
    </source>
</evidence>
<organism evidence="8 9">
    <name type="scientific">Pycnococcus provasolii</name>
    <dbReference type="NCBI Taxonomy" id="41880"/>
    <lineage>
        <taxon>Eukaryota</taxon>
        <taxon>Viridiplantae</taxon>
        <taxon>Chlorophyta</taxon>
        <taxon>Pseudoscourfieldiophyceae</taxon>
        <taxon>Pseudoscourfieldiales</taxon>
        <taxon>Pycnococcaceae</taxon>
        <taxon>Pycnococcus</taxon>
    </lineage>
</organism>
<name>A0A830HLT1_9CHLO</name>
<keyword evidence="4" id="KW-0999">Mitochondrion inner membrane</keyword>
<dbReference type="Proteomes" id="UP000660262">
    <property type="component" value="Unassembled WGS sequence"/>
</dbReference>
<evidence type="ECO:0000313" key="9">
    <source>
        <dbReference type="Proteomes" id="UP000660262"/>
    </source>
</evidence>
<keyword evidence="6" id="KW-0496">Mitochondrion</keyword>
<keyword evidence="7" id="KW-0472">Membrane</keyword>
<dbReference type="Pfam" id="PF14138">
    <property type="entry name" value="COX16"/>
    <property type="match status" value="1"/>
</dbReference>
<evidence type="ECO:0000256" key="2">
    <source>
        <dbReference type="ARBA" id="ARBA00008370"/>
    </source>
</evidence>
<evidence type="ECO:0000256" key="4">
    <source>
        <dbReference type="ARBA" id="ARBA00022792"/>
    </source>
</evidence>
<accession>A0A830HLT1</accession>
<evidence type="ECO:0000256" key="7">
    <source>
        <dbReference type="ARBA" id="ARBA00023136"/>
    </source>
</evidence>
<dbReference type="AlphaFoldDB" id="A0A830HLT1"/>
<reference evidence="8" key="1">
    <citation type="submission" date="2020-10" db="EMBL/GenBank/DDBJ databases">
        <title>Unveiling of a novel bifunctional photoreceptor, Dualchrome1, isolated from a cosmopolitan green alga.</title>
        <authorList>
            <person name="Suzuki S."/>
            <person name="Kawachi M."/>
        </authorList>
    </citation>
    <scope>NUCLEOTIDE SEQUENCE</scope>
    <source>
        <strain evidence="8">NIES 2893</strain>
    </source>
</reference>
<evidence type="ECO:0000313" key="8">
    <source>
        <dbReference type="EMBL" id="GHP07575.1"/>
    </source>
</evidence>
<sequence length="92" mass="10113">MASSSPARRSIRNPLLRVGLPMICSVLVGTLALAQFAQGKRDLFAARDAETNALAKDVVKKKTKVDLQEELARLKNSGTFRDNYELKKVPGK</sequence>
<dbReference type="EMBL" id="BNJQ01000017">
    <property type="protein sequence ID" value="GHP07575.1"/>
    <property type="molecule type" value="Genomic_DNA"/>
</dbReference>
<evidence type="ECO:0000256" key="1">
    <source>
        <dbReference type="ARBA" id="ARBA00004434"/>
    </source>
</evidence>
<comment type="caution">
    <text evidence="8">The sequence shown here is derived from an EMBL/GenBank/DDBJ whole genome shotgun (WGS) entry which is preliminary data.</text>
</comment>
<dbReference type="GO" id="GO:0005743">
    <property type="term" value="C:mitochondrial inner membrane"/>
    <property type="evidence" value="ECO:0007669"/>
    <property type="project" value="UniProtKB-SubCell"/>
</dbReference>
<keyword evidence="9" id="KW-1185">Reference proteome</keyword>
<protein>
    <submittedName>
        <fullName evidence="8">Uncharacterized protein</fullName>
    </submittedName>
</protein>
<evidence type="ECO:0000256" key="6">
    <source>
        <dbReference type="ARBA" id="ARBA00023128"/>
    </source>
</evidence>
<comment type="similarity">
    <text evidence="2">Belongs to the COX16 family.</text>
</comment>
<gene>
    <name evidence="8" type="ORF">PPROV_000631700</name>
</gene>
<keyword evidence="3" id="KW-0812">Transmembrane</keyword>
<dbReference type="InterPro" id="IPR020164">
    <property type="entry name" value="Cyt_c_Oxase_assmbl_COX16"/>
</dbReference>
<proteinExistence type="inferred from homology"/>
<evidence type="ECO:0000256" key="3">
    <source>
        <dbReference type="ARBA" id="ARBA00022692"/>
    </source>
</evidence>
<comment type="subcellular location">
    <subcellularLocation>
        <location evidence="1">Mitochondrion inner membrane</location>
        <topology evidence="1">Single-pass membrane protein</topology>
    </subcellularLocation>
</comment>
<keyword evidence="5" id="KW-1133">Transmembrane helix</keyword>